<dbReference type="AlphaFoldDB" id="A0A514CL73"/>
<dbReference type="Proteomes" id="UP000316614">
    <property type="component" value="Chromosome"/>
</dbReference>
<gene>
    <name evidence="1" type="ORF">FKX85_16650</name>
</gene>
<dbReference type="KEGG" id="echi:FKX85_16650"/>
<keyword evidence="2" id="KW-1185">Reference proteome</keyword>
<sequence>MILGSKNRIAIEFSFKDIIQSNGSYGNIRLYIDNKALGYYDDYVNLNAFSHQLKRLVANKDVDFDEFKGMSSEDVFLEIINSDDIRYDKTILSLGESFDDFDIRYIKSKGDVLLFWRLSKDHFFNYEKFDYNIHCCRLKIKEIQKIQADFDKALTTSV</sequence>
<dbReference type="EMBL" id="CP041253">
    <property type="protein sequence ID" value="QDH80581.1"/>
    <property type="molecule type" value="Genomic_DNA"/>
</dbReference>
<proteinExistence type="predicted"/>
<protein>
    <submittedName>
        <fullName evidence="1">Uncharacterized protein</fullName>
    </submittedName>
</protein>
<name>A0A514CL73_9BACT</name>
<dbReference type="RefSeq" id="WP_141615811.1">
    <property type="nucleotide sequence ID" value="NZ_CP041253.1"/>
</dbReference>
<evidence type="ECO:0000313" key="2">
    <source>
        <dbReference type="Proteomes" id="UP000316614"/>
    </source>
</evidence>
<reference evidence="1 2" key="1">
    <citation type="submission" date="2019-06" db="EMBL/GenBank/DDBJ databases">
        <title>Echinicola alkalisoli sp. nov. isolated from saline soil.</title>
        <authorList>
            <person name="Sun J.-Q."/>
            <person name="Xu L."/>
        </authorList>
    </citation>
    <scope>NUCLEOTIDE SEQUENCE [LARGE SCALE GENOMIC DNA]</scope>
    <source>
        <strain evidence="1 2">LN3S3</strain>
    </source>
</reference>
<evidence type="ECO:0000313" key="1">
    <source>
        <dbReference type="EMBL" id="QDH80581.1"/>
    </source>
</evidence>
<organism evidence="1 2">
    <name type="scientific">Echinicola soli</name>
    <dbReference type="NCBI Taxonomy" id="2591634"/>
    <lineage>
        <taxon>Bacteria</taxon>
        <taxon>Pseudomonadati</taxon>
        <taxon>Bacteroidota</taxon>
        <taxon>Cytophagia</taxon>
        <taxon>Cytophagales</taxon>
        <taxon>Cyclobacteriaceae</taxon>
        <taxon>Echinicola</taxon>
    </lineage>
</organism>
<accession>A0A514CL73</accession>